<proteinExistence type="inferred from homology"/>
<evidence type="ECO:0000259" key="12">
    <source>
        <dbReference type="Pfam" id="PF08546"/>
    </source>
</evidence>
<dbReference type="InterPro" id="IPR051402">
    <property type="entry name" value="KPR-Related"/>
</dbReference>
<feature type="domain" description="Ketopantoate reductase C-terminal" evidence="12">
    <location>
        <begin position="178"/>
        <end position="302"/>
    </location>
</feature>
<dbReference type="Pfam" id="PF02558">
    <property type="entry name" value="ApbA"/>
    <property type="match status" value="1"/>
</dbReference>
<dbReference type="RefSeq" id="WP_133769852.1">
    <property type="nucleotide sequence ID" value="NZ_SNZR01000011.1"/>
</dbReference>
<dbReference type="EMBL" id="SNZR01000011">
    <property type="protein sequence ID" value="TDR95007.1"/>
    <property type="molecule type" value="Genomic_DNA"/>
</dbReference>
<dbReference type="InterPro" id="IPR008927">
    <property type="entry name" value="6-PGluconate_DH-like_C_sf"/>
</dbReference>
<evidence type="ECO:0000256" key="10">
    <source>
        <dbReference type="RuleBase" id="RU362068"/>
    </source>
</evidence>
<keyword evidence="7 10" id="KW-0560">Oxidoreductase</keyword>
<dbReference type="InterPro" id="IPR013752">
    <property type="entry name" value="KPA_reductase"/>
</dbReference>
<feature type="domain" description="Ketopantoate reductase N-terminal" evidence="11">
    <location>
        <begin position="3"/>
        <end position="152"/>
    </location>
</feature>
<dbReference type="InterPro" id="IPR003710">
    <property type="entry name" value="ApbA"/>
</dbReference>
<dbReference type="PANTHER" id="PTHR21708:SF26">
    <property type="entry name" value="2-DEHYDROPANTOATE 2-REDUCTASE"/>
    <property type="match status" value="1"/>
</dbReference>
<dbReference type="InterPro" id="IPR036291">
    <property type="entry name" value="NAD(P)-bd_dom_sf"/>
</dbReference>
<dbReference type="InterPro" id="IPR013332">
    <property type="entry name" value="KPR_N"/>
</dbReference>
<comment type="pathway">
    <text evidence="1 10">Cofactor biosynthesis; (R)-pantothenate biosynthesis; (R)-pantoate from 3-methyl-2-oxobutanoate: step 2/2.</text>
</comment>
<evidence type="ECO:0000313" key="14">
    <source>
        <dbReference type="Proteomes" id="UP000295122"/>
    </source>
</evidence>
<dbReference type="GO" id="GO:0005737">
    <property type="term" value="C:cytoplasm"/>
    <property type="evidence" value="ECO:0007669"/>
    <property type="project" value="TreeGrafter"/>
</dbReference>
<keyword evidence="14" id="KW-1185">Reference proteome</keyword>
<dbReference type="AlphaFoldDB" id="A0A4R7CDT7"/>
<dbReference type="EC" id="1.1.1.169" evidence="3 10"/>
<dbReference type="PANTHER" id="PTHR21708">
    <property type="entry name" value="PROBABLE 2-DEHYDROPANTOATE 2-REDUCTASE"/>
    <property type="match status" value="1"/>
</dbReference>
<comment type="function">
    <text evidence="10">Catalyzes the NADPH-dependent reduction of ketopantoate into pantoic acid.</text>
</comment>
<keyword evidence="6 10" id="KW-0521">NADP</keyword>
<dbReference type="GO" id="GO:0008677">
    <property type="term" value="F:2-dehydropantoate 2-reductase activity"/>
    <property type="evidence" value="ECO:0007669"/>
    <property type="project" value="UniProtKB-EC"/>
</dbReference>
<dbReference type="SUPFAM" id="SSF51735">
    <property type="entry name" value="NAD(P)-binding Rossmann-fold domains"/>
    <property type="match status" value="1"/>
</dbReference>
<organism evidence="13 14">
    <name type="scientific">Enterovirga rhinocerotis</name>
    <dbReference type="NCBI Taxonomy" id="1339210"/>
    <lineage>
        <taxon>Bacteria</taxon>
        <taxon>Pseudomonadati</taxon>
        <taxon>Pseudomonadota</taxon>
        <taxon>Alphaproteobacteria</taxon>
        <taxon>Hyphomicrobiales</taxon>
        <taxon>Methylobacteriaceae</taxon>
        <taxon>Enterovirga</taxon>
    </lineage>
</organism>
<dbReference type="Pfam" id="PF08546">
    <property type="entry name" value="ApbA_C"/>
    <property type="match status" value="1"/>
</dbReference>
<dbReference type="GO" id="GO:0015940">
    <property type="term" value="P:pantothenate biosynthetic process"/>
    <property type="evidence" value="ECO:0007669"/>
    <property type="project" value="UniProtKB-UniPathway"/>
</dbReference>
<evidence type="ECO:0000256" key="6">
    <source>
        <dbReference type="ARBA" id="ARBA00022857"/>
    </source>
</evidence>
<name>A0A4R7CDT7_9HYPH</name>
<dbReference type="Proteomes" id="UP000295122">
    <property type="component" value="Unassembled WGS sequence"/>
</dbReference>
<evidence type="ECO:0000256" key="9">
    <source>
        <dbReference type="ARBA" id="ARBA00048793"/>
    </source>
</evidence>
<evidence type="ECO:0000256" key="2">
    <source>
        <dbReference type="ARBA" id="ARBA00007870"/>
    </source>
</evidence>
<comment type="caution">
    <text evidence="13">The sequence shown here is derived from an EMBL/GenBank/DDBJ whole genome shotgun (WGS) entry which is preliminary data.</text>
</comment>
<evidence type="ECO:0000256" key="4">
    <source>
        <dbReference type="ARBA" id="ARBA00019465"/>
    </source>
</evidence>
<evidence type="ECO:0000256" key="7">
    <source>
        <dbReference type="ARBA" id="ARBA00023002"/>
    </source>
</evidence>
<comment type="catalytic activity">
    <reaction evidence="9 10">
        <text>(R)-pantoate + NADP(+) = 2-dehydropantoate + NADPH + H(+)</text>
        <dbReference type="Rhea" id="RHEA:16233"/>
        <dbReference type="ChEBI" id="CHEBI:11561"/>
        <dbReference type="ChEBI" id="CHEBI:15378"/>
        <dbReference type="ChEBI" id="CHEBI:15980"/>
        <dbReference type="ChEBI" id="CHEBI:57783"/>
        <dbReference type="ChEBI" id="CHEBI:58349"/>
        <dbReference type="EC" id="1.1.1.169"/>
    </reaction>
</comment>
<dbReference type="InterPro" id="IPR013328">
    <property type="entry name" value="6PGD_dom2"/>
</dbReference>
<evidence type="ECO:0000256" key="3">
    <source>
        <dbReference type="ARBA" id="ARBA00013014"/>
    </source>
</evidence>
<evidence type="ECO:0000256" key="8">
    <source>
        <dbReference type="ARBA" id="ARBA00032024"/>
    </source>
</evidence>
<dbReference type="OrthoDB" id="9796561at2"/>
<sequence>MRIAILGMGAMGSVYAGLLAGAGLDVWGVDIWADHVDAIRRDGLRVSGASGERTVRLPATTDASEVGKADLVIIATKANGVVAAANAAKSILADDGVILTIQNGLGSAERVAEIVGPERVLIGVVGGFGASIPAPGHVHHNGWEFVRLGEYEGGVTSRLEQVGAVWEKGGFKVLIFPDIHKMVWEKFICNVAFSAPCAVMNRTIGEVLADPDAASVSFACASEAYEVARALGIAVDIDDPVAYVKAFGEKIPHARPSLLLDHMANRKSEIDVINGAVPREGAKVGLATPANTMISALVRAREATFA</sequence>
<dbReference type="NCBIfam" id="TIGR00745">
    <property type="entry name" value="apbA_panE"/>
    <property type="match status" value="1"/>
</dbReference>
<accession>A0A4R7CDT7</accession>
<protein>
    <recommendedName>
        <fullName evidence="4 10">2-dehydropantoate 2-reductase</fullName>
        <ecNumber evidence="3 10">1.1.1.169</ecNumber>
    </recommendedName>
    <alternativeName>
        <fullName evidence="8 10">Ketopantoate reductase</fullName>
    </alternativeName>
</protein>
<evidence type="ECO:0000256" key="1">
    <source>
        <dbReference type="ARBA" id="ARBA00004994"/>
    </source>
</evidence>
<keyword evidence="5 10" id="KW-0566">Pantothenate biosynthesis</keyword>
<comment type="similarity">
    <text evidence="2 10">Belongs to the ketopantoate reductase family.</text>
</comment>
<evidence type="ECO:0000259" key="11">
    <source>
        <dbReference type="Pfam" id="PF02558"/>
    </source>
</evidence>
<evidence type="ECO:0000256" key="5">
    <source>
        <dbReference type="ARBA" id="ARBA00022655"/>
    </source>
</evidence>
<reference evidence="13 14" key="1">
    <citation type="submission" date="2019-03" db="EMBL/GenBank/DDBJ databases">
        <title>Genomic Encyclopedia of Type Strains, Phase IV (KMG-IV): sequencing the most valuable type-strain genomes for metagenomic binning, comparative biology and taxonomic classification.</title>
        <authorList>
            <person name="Goeker M."/>
        </authorList>
    </citation>
    <scope>NUCLEOTIDE SEQUENCE [LARGE SCALE GENOMIC DNA]</scope>
    <source>
        <strain evidence="13 14">DSM 25903</strain>
    </source>
</reference>
<gene>
    <name evidence="13" type="ORF">EV668_2299</name>
</gene>
<dbReference type="UniPathway" id="UPA00028">
    <property type="reaction ID" value="UER00004"/>
</dbReference>
<dbReference type="SUPFAM" id="SSF48179">
    <property type="entry name" value="6-phosphogluconate dehydrogenase C-terminal domain-like"/>
    <property type="match status" value="1"/>
</dbReference>
<dbReference type="Gene3D" id="3.40.50.720">
    <property type="entry name" value="NAD(P)-binding Rossmann-like Domain"/>
    <property type="match status" value="1"/>
</dbReference>
<evidence type="ECO:0000313" key="13">
    <source>
        <dbReference type="EMBL" id="TDR95007.1"/>
    </source>
</evidence>
<dbReference type="Gene3D" id="1.10.1040.10">
    <property type="entry name" value="N-(1-d-carboxylethyl)-l-norvaline Dehydrogenase, domain 2"/>
    <property type="match status" value="1"/>
</dbReference>